<dbReference type="GO" id="GO:0016787">
    <property type="term" value="F:hydrolase activity"/>
    <property type="evidence" value="ECO:0007669"/>
    <property type="project" value="UniProtKB-KW"/>
</dbReference>
<dbReference type="Pfam" id="PF06500">
    <property type="entry name" value="FrsA-like"/>
    <property type="match status" value="1"/>
</dbReference>
<evidence type="ECO:0000313" key="3">
    <source>
        <dbReference type="Proteomes" id="UP000782312"/>
    </source>
</evidence>
<dbReference type="InterPro" id="IPR010520">
    <property type="entry name" value="FrsA-like"/>
</dbReference>
<evidence type="ECO:0000313" key="2">
    <source>
        <dbReference type="EMBL" id="MBI3127953.1"/>
    </source>
</evidence>
<dbReference type="InterPro" id="IPR029058">
    <property type="entry name" value="AB_hydrolase_fold"/>
</dbReference>
<name>A0A932I0P1_UNCTE</name>
<keyword evidence="1 2" id="KW-0378">Hydrolase</keyword>
<comment type="caution">
    <text evidence="2">The sequence shown here is derived from an EMBL/GenBank/DDBJ whole genome shotgun (WGS) entry which is preliminary data.</text>
</comment>
<dbReference type="SUPFAM" id="SSF53474">
    <property type="entry name" value="alpha/beta-Hydrolases"/>
    <property type="match status" value="1"/>
</dbReference>
<dbReference type="AlphaFoldDB" id="A0A932I0P1"/>
<reference evidence="2" key="1">
    <citation type="submission" date="2020-07" db="EMBL/GenBank/DDBJ databases">
        <title>Huge and variable diversity of episymbiotic CPR bacteria and DPANN archaea in groundwater ecosystems.</title>
        <authorList>
            <person name="He C.Y."/>
            <person name="Keren R."/>
            <person name="Whittaker M."/>
            <person name="Farag I.F."/>
            <person name="Doudna J."/>
            <person name="Cate J.H.D."/>
            <person name="Banfield J.F."/>
        </authorList>
    </citation>
    <scope>NUCLEOTIDE SEQUENCE</scope>
    <source>
        <strain evidence="2">NC_groundwater_763_Ag_S-0.2um_68_21</strain>
    </source>
</reference>
<dbReference type="PANTHER" id="PTHR22946:SF12">
    <property type="entry name" value="CONIDIAL PIGMENT BIOSYNTHESIS PROTEIN AYG1 (AFU_ORTHOLOGUE AFUA_2G17550)"/>
    <property type="match status" value="1"/>
</dbReference>
<dbReference type="PANTHER" id="PTHR22946">
    <property type="entry name" value="DIENELACTONE HYDROLASE DOMAIN-CONTAINING PROTEIN-RELATED"/>
    <property type="match status" value="1"/>
</dbReference>
<dbReference type="EMBL" id="JACPUR010000021">
    <property type="protein sequence ID" value="MBI3127953.1"/>
    <property type="molecule type" value="Genomic_DNA"/>
</dbReference>
<organism evidence="2 3">
    <name type="scientific">Tectimicrobiota bacterium</name>
    <dbReference type="NCBI Taxonomy" id="2528274"/>
    <lineage>
        <taxon>Bacteria</taxon>
        <taxon>Pseudomonadati</taxon>
        <taxon>Nitrospinota/Tectimicrobiota group</taxon>
        <taxon>Candidatus Tectimicrobiota</taxon>
    </lineage>
</organism>
<evidence type="ECO:0000256" key="1">
    <source>
        <dbReference type="ARBA" id="ARBA00022801"/>
    </source>
</evidence>
<protein>
    <submittedName>
        <fullName evidence="2">Alpha/beta hydrolase</fullName>
    </submittedName>
</protein>
<sequence>MAVRAMRKVPWLIYFPEDYRWSFNVHIALAMARSGGGEVGEVDQVCRALRKKPGDEAAWFREWTRMGDRLRLRGESELKEGRRLTAAGNFQRASTYYQMGERFRIPKDKKALDAYRQSVRCFHRYAGLTDRPSIAPVDIPFGRKKLPAYFLPPQGRAKKKPPVVVLYNGFDGTKEMSVNWAADALTRRGMACLVADSPGVGEAIRFRGIHLRHDVEVAGSAILDWLEKRKDVDGRRAAIMAPSLGGYYAPRTASMEPRFKACVAWGAIWDYHAIWKRRIEAAFKMQLPVPGDHLTWSLKTRTLEEALKKLEKFRLDGVVQRMRCPFLLVHGLDDQQISLADARACFRAAGSKDKTLRVFRGPDGGAQHCNTDYLAPVVDFMADWLKEKLRA</sequence>
<dbReference type="InterPro" id="IPR050261">
    <property type="entry name" value="FrsA_esterase"/>
</dbReference>
<dbReference type="Gene3D" id="1.20.1440.110">
    <property type="entry name" value="acylaminoacyl peptidase"/>
    <property type="match status" value="1"/>
</dbReference>
<proteinExistence type="predicted"/>
<dbReference type="Proteomes" id="UP000782312">
    <property type="component" value="Unassembled WGS sequence"/>
</dbReference>
<dbReference type="Gene3D" id="3.40.50.1820">
    <property type="entry name" value="alpha/beta hydrolase"/>
    <property type="match status" value="1"/>
</dbReference>
<accession>A0A932I0P1</accession>
<gene>
    <name evidence="2" type="ORF">HYZ11_10140</name>
</gene>